<dbReference type="AlphaFoldDB" id="A0A1H9LBU2"/>
<evidence type="ECO:0000313" key="2">
    <source>
        <dbReference type="Proteomes" id="UP000199766"/>
    </source>
</evidence>
<organism evidence="1 2">
    <name type="scientific">Giesbergeria anulus</name>
    <dbReference type="NCBI Taxonomy" id="180197"/>
    <lineage>
        <taxon>Bacteria</taxon>
        <taxon>Pseudomonadati</taxon>
        <taxon>Pseudomonadota</taxon>
        <taxon>Betaproteobacteria</taxon>
        <taxon>Burkholderiales</taxon>
        <taxon>Comamonadaceae</taxon>
        <taxon>Giesbergeria</taxon>
    </lineage>
</organism>
<keyword evidence="2" id="KW-1185">Reference proteome</keyword>
<name>A0A1H9LBU2_9BURK</name>
<sequence>MHREVTVTLGHNAEFRFDLEHAEPMGNEEARRWLDDEFIRLECEPLRASGKVLLADKVLTVAVAAGAPLLSDATWLAQFARATYAVLVKPIIHVDVPSMTISY</sequence>
<dbReference type="EMBL" id="FOGD01000004">
    <property type="protein sequence ID" value="SER08864.1"/>
    <property type="molecule type" value="Genomic_DNA"/>
</dbReference>
<gene>
    <name evidence="1" type="ORF">SAMN02982919_01724</name>
</gene>
<dbReference type="Proteomes" id="UP000199766">
    <property type="component" value="Unassembled WGS sequence"/>
</dbReference>
<accession>A0A1H9LBU2</accession>
<dbReference type="OrthoDB" id="5297048at2"/>
<reference evidence="1 2" key="1">
    <citation type="submission" date="2016-10" db="EMBL/GenBank/DDBJ databases">
        <authorList>
            <person name="de Groot N.N."/>
        </authorList>
    </citation>
    <scope>NUCLEOTIDE SEQUENCE [LARGE SCALE GENOMIC DNA]</scope>
    <source>
        <strain evidence="1 2">ATCC 35958</strain>
    </source>
</reference>
<evidence type="ECO:0000313" key="1">
    <source>
        <dbReference type="EMBL" id="SER08864.1"/>
    </source>
</evidence>
<protein>
    <submittedName>
        <fullName evidence="1">Uncharacterized protein</fullName>
    </submittedName>
</protein>
<dbReference type="RefSeq" id="WP_091455943.1">
    <property type="nucleotide sequence ID" value="NZ_FOGD01000004.1"/>
</dbReference>
<dbReference type="STRING" id="180197.SAMN02982919_01724"/>
<proteinExistence type="predicted"/>